<gene>
    <name evidence="2" type="ORF">Scep_001729</name>
</gene>
<comment type="caution">
    <text evidence="2">The sequence shown here is derived from an EMBL/GenBank/DDBJ whole genome shotgun (WGS) entry which is preliminary data.</text>
</comment>
<proteinExistence type="predicted"/>
<protein>
    <submittedName>
        <fullName evidence="2">Uncharacterized protein</fullName>
    </submittedName>
</protein>
<evidence type="ECO:0000256" key="1">
    <source>
        <dbReference type="SAM" id="MobiDB-lite"/>
    </source>
</evidence>
<reference evidence="2 3" key="1">
    <citation type="submission" date="2024-01" db="EMBL/GenBank/DDBJ databases">
        <title>Genome assemblies of Stephania.</title>
        <authorList>
            <person name="Yang L."/>
        </authorList>
    </citation>
    <scope>NUCLEOTIDE SEQUENCE [LARGE SCALE GENOMIC DNA]</scope>
    <source>
        <strain evidence="2">JXDWG</strain>
        <tissue evidence="2">Leaf</tissue>
    </source>
</reference>
<dbReference type="Proteomes" id="UP001419268">
    <property type="component" value="Unassembled WGS sequence"/>
</dbReference>
<dbReference type="AlphaFoldDB" id="A0AAP0Q491"/>
<feature type="compositionally biased region" description="Polar residues" evidence="1">
    <location>
        <begin position="32"/>
        <end position="50"/>
    </location>
</feature>
<feature type="region of interest" description="Disordered" evidence="1">
    <location>
        <begin position="1"/>
        <end position="80"/>
    </location>
</feature>
<feature type="compositionally biased region" description="Polar residues" evidence="1">
    <location>
        <begin position="62"/>
        <end position="80"/>
    </location>
</feature>
<accession>A0AAP0Q491</accession>
<evidence type="ECO:0000313" key="2">
    <source>
        <dbReference type="EMBL" id="KAK9166538.1"/>
    </source>
</evidence>
<name>A0AAP0Q491_9MAGN</name>
<keyword evidence="3" id="KW-1185">Reference proteome</keyword>
<organism evidence="2 3">
    <name type="scientific">Stephania cephalantha</name>
    <dbReference type="NCBI Taxonomy" id="152367"/>
    <lineage>
        <taxon>Eukaryota</taxon>
        <taxon>Viridiplantae</taxon>
        <taxon>Streptophyta</taxon>
        <taxon>Embryophyta</taxon>
        <taxon>Tracheophyta</taxon>
        <taxon>Spermatophyta</taxon>
        <taxon>Magnoliopsida</taxon>
        <taxon>Ranunculales</taxon>
        <taxon>Menispermaceae</taxon>
        <taxon>Menispermoideae</taxon>
        <taxon>Cissampelideae</taxon>
        <taxon>Stephania</taxon>
    </lineage>
</organism>
<sequence length="80" mass="8794">MKAPAKDQPRKRTALRRERLGGANSADVVVQRQANEGTSGQGFTNNSSSKPEVWPGERQLRGRQSSNGDRWQTTSRLQGG</sequence>
<evidence type="ECO:0000313" key="3">
    <source>
        <dbReference type="Proteomes" id="UP001419268"/>
    </source>
</evidence>
<feature type="compositionally biased region" description="Basic and acidic residues" evidence="1">
    <location>
        <begin position="1"/>
        <end position="20"/>
    </location>
</feature>
<dbReference type="EMBL" id="JBBNAG010000001">
    <property type="protein sequence ID" value="KAK9166538.1"/>
    <property type="molecule type" value="Genomic_DNA"/>
</dbReference>